<dbReference type="InterPro" id="IPR027417">
    <property type="entry name" value="P-loop_NTPase"/>
</dbReference>
<dbReference type="InterPro" id="IPR003593">
    <property type="entry name" value="AAA+_ATPase"/>
</dbReference>
<dbReference type="STRING" id="373903.Hore_04340"/>
<evidence type="ECO:0000256" key="2">
    <source>
        <dbReference type="ARBA" id="ARBA00022448"/>
    </source>
</evidence>
<dbReference type="Pfam" id="PF00005">
    <property type="entry name" value="ABC_tran"/>
    <property type="match status" value="1"/>
</dbReference>
<keyword evidence="3" id="KW-0547">Nucleotide-binding</keyword>
<accession>B8D1W5</accession>
<dbReference type="OrthoDB" id="9804819at2"/>
<dbReference type="PROSITE" id="PS00211">
    <property type="entry name" value="ABC_TRANSPORTER_1"/>
    <property type="match status" value="1"/>
</dbReference>
<dbReference type="TCDB" id="3.A.1.151.1">
    <property type="family name" value="the atp-binding cassette (abc) superfamily"/>
</dbReference>
<sequence>MANIIEIKNLKKIINNKLILKGVSLNIPQGSIFGLIGPNGAGKTTLIRHLLGLYKPTEGQILIMSNSERHIKNKIGFMLHATGLYPVLTCYQNLDLYATIYNLNNSEKKINNILKTVGLLNRKNDRVAELSKGMKQKLVLARALLHEPEILILDEPTVGLEIEMKVWFRNFIKTFVDDKLRTVIISSHELSELEKICTHVAIIRDGMIVKQYRKNELPTDVSLEDLYLKSGGEMS</sequence>
<dbReference type="GO" id="GO:0005524">
    <property type="term" value="F:ATP binding"/>
    <property type="evidence" value="ECO:0007669"/>
    <property type="project" value="UniProtKB-KW"/>
</dbReference>
<keyword evidence="2" id="KW-0813">Transport</keyword>
<reference evidence="6 7" key="1">
    <citation type="journal article" date="2009" name="PLoS ONE">
        <title>Genome analysis of the anaerobic thermohalophilic bacterium Halothermothrix orenii.</title>
        <authorList>
            <person name="Mavromatis K."/>
            <person name="Ivanova N."/>
            <person name="Anderson I."/>
            <person name="Lykidis A."/>
            <person name="Hooper S.D."/>
            <person name="Sun H."/>
            <person name="Kunin V."/>
            <person name="Lapidus A."/>
            <person name="Hugenholtz P."/>
            <person name="Patel B."/>
            <person name="Kyrpides N.C."/>
        </authorList>
    </citation>
    <scope>NUCLEOTIDE SEQUENCE [LARGE SCALE GENOMIC DNA]</scope>
    <source>
        <strain evidence="7">H 168 / OCM 544 / DSM 9562</strain>
    </source>
</reference>
<protein>
    <submittedName>
        <fullName evidence="6">ABC transporter related</fullName>
    </submittedName>
</protein>
<evidence type="ECO:0000259" key="5">
    <source>
        <dbReference type="PROSITE" id="PS50893"/>
    </source>
</evidence>
<dbReference type="Proteomes" id="UP000000719">
    <property type="component" value="Chromosome"/>
</dbReference>
<name>B8D1W5_HALOH</name>
<evidence type="ECO:0000256" key="4">
    <source>
        <dbReference type="ARBA" id="ARBA00022840"/>
    </source>
</evidence>
<dbReference type="KEGG" id="hor:Hore_04340"/>
<dbReference type="InterPro" id="IPR003439">
    <property type="entry name" value="ABC_transporter-like_ATP-bd"/>
</dbReference>
<dbReference type="CDD" id="cd03230">
    <property type="entry name" value="ABC_DR_subfamily_A"/>
    <property type="match status" value="1"/>
</dbReference>
<evidence type="ECO:0000256" key="3">
    <source>
        <dbReference type="ARBA" id="ARBA00022741"/>
    </source>
</evidence>
<dbReference type="SMART" id="SM00382">
    <property type="entry name" value="AAA"/>
    <property type="match status" value="1"/>
</dbReference>
<dbReference type="eggNOG" id="COG1131">
    <property type="taxonomic scope" value="Bacteria"/>
</dbReference>
<comment type="similarity">
    <text evidence="1">Belongs to the ABC transporter superfamily.</text>
</comment>
<dbReference type="HOGENOM" id="CLU_000604_1_2_9"/>
<evidence type="ECO:0000313" key="7">
    <source>
        <dbReference type="Proteomes" id="UP000000719"/>
    </source>
</evidence>
<dbReference type="EMBL" id="CP001098">
    <property type="protein sequence ID" value="ACL69192.1"/>
    <property type="molecule type" value="Genomic_DNA"/>
</dbReference>
<dbReference type="PROSITE" id="PS50893">
    <property type="entry name" value="ABC_TRANSPORTER_2"/>
    <property type="match status" value="1"/>
</dbReference>
<gene>
    <name evidence="6" type="ordered locus">Hore_04340</name>
</gene>
<dbReference type="SUPFAM" id="SSF52540">
    <property type="entry name" value="P-loop containing nucleoside triphosphate hydrolases"/>
    <property type="match status" value="1"/>
</dbReference>
<feature type="domain" description="ABC transporter" evidence="5">
    <location>
        <begin position="5"/>
        <end position="230"/>
    </location>
</feature>
<organism evidence="6 7">
    <name type="scientific">Halothermothrix orenii (strain H 168 / OCM 544 / DSM 9562)</name>
    <dbReference type="NCBI Taxonomy" id="373903"/>
    <lineage>
        <taxon>Bacteria</taxon>
        <taxon>Bacillati</taxon>
        <taxon>Bacillota</taxon>
        <taxon>Clostridia</taxon>
        <taxon>Halanaerobiales</taxon>
        <taxon>Halothermotrichaceae</taxon>
        <taxon>Halothermothrix</taxon>
    </lineage>
</organism>
<dbReference type="GO" id="GO:0016887">
    <property type="term" value="F:ATP hydrolysis activity"/>
    <property type="evidence" value="ECO:0007669"/>
    <property type="project" value="InterPro"/>
</dbReference>
<proteinExistence type="inferred from homology"/>
<dbReference type="AlphaFoldDB" id="B8D1W5"/>
<keyword evidence="7" id="KW-1185">Reference proteome</keyword>
<dbReference type="RefSeq" id="WP_012635380.1">
    <property type="nucleotide sequence ID" value="NC_011899.1"/>
</dbReference>
<keyword evidence="4" id="KW-0067">ATP-binding</keyword>
<evidence type="ECO:0000313" key="6">
    <source>
        <dbReference type="EMBL" id="ACL69192.1"/>
    </source>
</evidence>
<dbReference type="PANTHER" id="PTHR43335">
    <property type="entry name" value="ABC TRANSPORTER, ATP-BINDING PROTEIN"/>
    <property type="match status" value="1"/>
</dbReference>
<dbReference type="Gene3D" id="3.40.50.300">
    <property type="entry name" value="P-loop containing nucleotide triphosphate hydrolases"/>
    <property type="match status" value="1"/>
</dbReference>
<dbReference type="InterPro" id="IPR017871">
    <property type="entry name" value="ABC_transporter-like_CS"/>
</dbReference>
<evidence type="ECO:0000256" key="1">
    <source>
        <dbReference type="ARBA" id="ARBA00005417"/>
    </source>
</evidence>